<dbReference type="EMBL" id="JACOIJ010000031">
    <property type="protein sequence ID" value="MBD1430565.1"/>
    <property type="molecule type" value="Genomic_DNA"/>
</dbReference>
<sequence>MLTRKNLKTGLFAVSMVFMLGSFQACTKKTELAEDPYAGGKQVLDINFVSKSSELGIVAAGSVMELQVNGLMKYKDNFKLYVNEIEANVIDFTDTSIRFEIPVTASTGSVWITANEQTFFGPVIRVGGKVSVDNTFKVVNGAGYLSGGVGTIFDIEQLPSGRFWVGGSFNTFELKGTEAVPNGGIAQLDPDGGYITNDINFGFGAWGSGGTIYSISRISAGPQSGKFIIGGSFNAYNSKRNNRQTIGNVTRLNANGTLDTMMSSQRDAAGNSLVPIVNPKPEVKWKDQDTVPSFNASVDGAVRKTFAFGEKVYIIGNFQIFRRAYYPNSTWDEKVYDATRMRQMVRVNADGSLDSTFHYIKATNQSGLGGDGAIMDATMQADGKLVIVGGFQNFNGTPAKRIARLNLDGSVDNSFHTGSGADGDIYAIRYNATTQQYVVSGTFTHYNGKALPGVALLNADGSLVDSFNPQPITGGSVTYSGQLNNGKILVTGNFTKYGEYVRQGFMILEADGTLKPEYNNSGGFQGRVYDMIETPFAGGTKVILVGNILRFNATIPKGLVRITIAN</sequence>
<dbReference type="PROSITE" id="PS51257">
    <property type="entry name" value="PROKAR_LIPOPROTEIN"/>
    <property type="match status" value="1"/>
</dbReference>
<dbReference type="InterPro" id="IPR013431">
    <property type="entry name" value="Delta_60_rpt"/>
</dbReference>
<evidence type="ECO:0000259" key="2">
    <source>
        <dbReference type="Pfam" id="PF16400"/>
    </source>
</evidence>
<organism evidence="3 4">
    <name type="scientific">Sphingobacterium litopenaei</name>
    <dbReference type="NCBI Taxonomy" id="2763500"/>
    <lineage>
        <taxon>Bacteria</taxon>
        <taxon>Pseudomonadati</taxon>
        <taxon>Bacteroidota</taxon>
        <taxon>Sphingobacteriia</taxon>
        <taxon>Sphingobacteriales</taxon>
        <taxon>Sphingobacteriaceae</taxon>
        <taxon>Sphingobacterium</taxon>
    </lineage>
</organism>
<gene>
    <name evidence="3" type="ORF">H8B04_13515</name>
</gene>
<feature type="domain" description="DUF5008" evidence="2">
    <location>
        <begin position="30"/>
        <end position="122"/>
    </location>
</feature>
<feature type="chain" id="PRO_5047091697" evidence="1">
    <location>
        <begin position="25"/>
        <end position="566"/>
    </location>
</feature>
<protein>
    <submittedName>
        <fullName evidence="3">DUF5008 domain-containing protein</fullName>
    </submittedName>
</protein>
<dbReference type="Pfam" id="PF16400">
    <property type="entry name" value="DUF5008"/>
    <property type="match status" value="1"/>
</dbReference>
<evidence type="ECO:0000256" key="1">
    <source>
        <dbReference type="SAM" id="SignalP"/>
    </source>
</evidence>
<comment type="caution">
    <text evidence="3">The sequence shown here is derived from an EMBL/GenBank/DDBJ whole genome shotgun (WGS) entry which is preliminary data.</text>
</comment>
<feature type="signal peptide" evidence="1">
    <location>
        <begin position="1"/>
        <end position="24"/>
    </location>
</feature>
<name>A0ABR7YH07_9SPHI</name>
<dbReference type="Gene3D" id="2.80.10.50">
    <property type="match status" value="3"/>
</dbReference>
<proteinExistence type="predicted"/>
<dbReference type="InterPro" id="IPR032175">
    <property type="entry name" value="DUF5008"/>
</dbReference>
<keyword evidence="4" id="KW-1185">Reference proteome</keyword>
<keyword evidence="1" id="KW-0732">Signal</keyword>
<dbReference type="Proteomes" id="UP000651271">
    <property type="component" value="Unassembled WGS sequence"/>
</dbReference>
<accession>A0ABR7YH07</accession>
<evidence type="ECO:0000313" key="3">
    <source>
        <dbReference type="EMBL" id="MBD1430565.1"/>
    </source>
</evidence>
<dbReference type="Pfam" id="PF17164">
    <property type="entry name" value="DUF5122"/>
    <property type="match status" value="5"/>
</dbReference>
<dbReference type="RefSeq" id="WP_165291453.1">
    <property type="nucleotide sequence ID" value="NZ_JACOIJ010000031.1"/>
</dbReference>
<reference evidence="3 4" key="1">
    <citation type="submission" date="2020-08" db="EMBL/GenBank/DDBJ databases">
        <title>Sphingobacterium sp. DN04309 isolated from aquaculture water.</title>
        <authorList>
            <person name="Zhang M."/>
        </authorList>
    </citation>
    <scope>NUCLEOTIDE SEQUENCE [LARGE SCALE GENOMIC DNA]</scope>
    <source>
        <strain evidence="3 4">DN04309</strain>
    </source>
</reference>
<evidence type="ECO:0000313" key="4">
    <source>
        <dbReference type="Proteomes" id="UP000651271"/>
    </source>
</evidence>